<organism evidence="2 5">
    <name type="scientific">Didymodactylos carnosus</name>
    <dbReference type="NCBI Taxonomy" id="1234261"/>
    <lineage>
        <taxon>Eukaryota</taxon>
        <taxon>Metazoa</taxon>
        <taxon>Spiralia</taxon>
        <taxon>Gnathifera</taxon>
        <taxon>Rotifera</taxon>
        <taxon>Eurotatoria</taxon>
        <taxon>Bdelloidea</taxon>
        <taxon>Philodinida</taxon>
        <taxon>Philodinidae</taxon>
        <taxon>Didymodactylos</taxon>
    </lineage>
</organism>
<dbReference type="PANTHER" id="PTHR24092:SF218">
    <property type="entry name" value="PHOSPHOLIPID-TRANSPORTING ATPASE"/>
    <property type="match status" value="1"/>
</dbReference>
<dbReference type="EMBL" id="CAJNOK010004861">
    <property type="protein sequence ID" value="CAF0952024.1"/>
    <property type="molecule type" value="Genomic_DNA"/>
</dbReference>
<evidence type="ECO:0000313" key="5">
    <source>
        <dbReference type="Proteomes" id="UP000663829"/>
    </source>
</evidence>
<gene>
    <name evidence="2" type="ORF">GPM918_LOCUS19527</name>
    <name evidence="1" type="ORF">OVA965_LOCUS12206</name>
    <name evidence="4" type="ORF">SRO942_LOCUS19523</name>
    <name evidence="3" type="ORF">TMI583_LOCUS12210</name>
</gene>
<evidence type="ECO:0000313" key="3">
    <source>
        <dbReference type="EMBL" id="CAF3726059.1"/>
    </source>
</evidence>
<evidence type="ECO:0000313" key="4">
    <source>
        <dbReference type="EMBL" id="CAF3881268.1"/>
    </source>
</evidence>
<dbReference type="GO" id="GO:0005886">
    <property type="term" value="C:plasma membrane"/>
    <property type="evidence" value="ECO:0007669"/>
    <property type="project" value="TreeGrafter"/>
</dbReference>
<accession>A0A814QA21</accession>
<dbReference type="EMBL" id="CAJOBA010004866">
    <property type="protein sequence ID" value="CAF3726059.1"/>
    <property type="molecule type" value="Genomic_DNA"/>
</dbReference>
<dbReference type="EMBL" id="CAJOBC010005949">
    <property type="protein sequence ID" value="CAF3881268.1"/>
    <property type="molecule type" value="Genomic_DNA"/>
</dbReference>
<dbReference type="Proteomes" id="UP000682733">
    <property type="component" value="Unassembled WGS sequence"/>
</dbReference>
<dbReference type="Proteomes" id="UP000663829">
    <property type="component" value="Unassembled WGS sequence"/>
</dbReference>
<dbReference type="GO" id="GO:0045332">
    <property type="term" value="P:phospholipid translocation"/>
    <property type="evidence" value="ECO:0007669"/>
    <property type="project" value="TreeGrafter"/>
</dbReference>
<dbReference type="Gene3D" id="2.70.150.10">
    <property type="entry name" value="Calcium-transporting ATPase, cytoplasmic transduction domain A"/>
    <property type="match status" value="1"/>
</dbReference>
<evidence type="ECO:0000313" key="2">
    <source>
        <dbReference type="EMBL" id="CAF1117477.1"/>
    </source>
</evidence>
<dbReference type="PANTHER" id="PTHR24092">
    <property type="entry name" value="PROBABLE PHOSPHOLIPID-TRANSPORTING ATPASE"/>
    <property type="match status" value="1"/>
</dbReference>
<dbReference type="AlphaFoldDB" id="A0A814QA21"/>
<dbReference type="Proteomes" id="UP000681722">
    <property type="component" value="Unassembled WGS sequence"/>
</dbReference>
<sequence length="126" mass="13870">MVRSVGNVVRVGVDQIVPAGILLLSSTSLESTCYLETAAIDGETNLKQKSVLTCFLNMANPEESSFELQCDKPNDDIYQFHGRLLLSTTTTVYPCDNNNLLLRGCVLRITDYIDGTLCCIEEEVMG</sequence>
<evidence type="ECO:0000313" key="1">
    <source>
        <dbReference type="EMBL" id="CAF0952024.1"/>
    </source>
</evidence>
<dbReference type="OrthoDB" id="377733at2759"/>
<keyword evidence="5" id="KW-1185">Reference proteome</keyword>
<comment type="caution">
    <text evidence="2">The sequence shown here is derived from an EMBL/GenBank/DDBJ whole genome shotgun (WGS) entry which is preliminary data.</text>
</comment>
<reference evidence="2" key="1">
    <citation type="submission" date="2021-02" db="EMBL/GenBank/DDBJ databases">
        <authorList>
            <person name="Nowell W R."/>
        </authorList>
    </citation>
    <scope>NUCLEOTIDE SEQUENCE</scope>
</reference>
<proteinExistence type="predicted"/>
<dbReference type="EMBL" id="CAJNOQ010005950">
    <property type="protein sequence ID" value="CAF1117477.1"/>
    <property type="molecule type" value="Genomic_DNA"/>
</dbReference>
<name>A0A814QA21_9BILA</name>
<dbReference type="InterPro" id="IPR008250">
    <property type="entry name" value="ATPase_P-typ_transduc_dom_A_sf"/>
</dbReference>
<protein>
    <submittedName>
        <fullName evidence="2">Uncharacterized protein</fullName>
    </submittedName>
</protein>
<dbReference type="SUPFAM" id="SSF81653">
    <property type="entry name" value="Calcium ATPase, transduction domain A"/>
    <property type="match status" value="1"/>
</dbReference>
<dbReference type="GO" id="GO:0140326">
    <property type="term" value="F:ATPase-coupled intramembrane lipid transporter activity"/>
    <property type="evidence" value="ECO:0007669"/>
    <property type="project" value="TreeGrafter"/>
</dbReference>
<dbReference type="Proteomes" id="UP000677228">
    <property type="component" value="Unassembled WGS sequence"/>
</dbReference>